<feature type="transmembrane region" description="Helical" evidence="7">
    <location>
        <begin position="94"/>
        <end position="119"/>
    </location>
</feature>
<gene>
    <name evidence="9" type="ORF">STA1M1_09090</name>
</gene>
<feature type="transmembrane region" description="Helical" evidence="7">
    <location>
        <begin position="273"/>
        <end position="294"/>
    </location>
</feature>
<comment type="subunit">
    <text evidence="7">The complex comprises the extracytoplasmic solute receptor protein and the two transmembrane proteins.</text>
</comment>
<protein>
    <recommendedName>
        <fullName evidence="7">TRAP transporter large permease protein</fullName>
    </recommendedName>
</protein>
<proteinExistence type="inferred from homology"/>
<dbReference type="Proteomes" id="UP001144205">
    <property type="component" value="Unassembled WGS sequence"/>
</dbReference>
<comment type="function">
    <text evidence="7">Part of the tripartite ATP-independent periplasmic (TRAP) transport system.</text>
</comment>
<feature type="transmembrane region" description="Helical" evidence="7">
    <location>
        <begin position="157"/>
        <end position="190"/>
    </location>
</feature>
<dbReference type="PIRSF" id="PIRSF006066">
    <property type="entry name" value="HI0050"/>
    <property type="match status" value="1"/>
</dbReference>
<name>A0ABQ5LRL9_9RHOB</name>
<dbReference type="EMBL" id="BROH01000001">
    <property type="protein sequence ID" value="GKY87040.1"/>
    <property type="molecule type" value="Genomic_DNA"/>
</dbReference>
<feature type="transmembrane region" description="Helical" evidence="7">
    <location>
        <begin position="54"/>
        <end position="74"/>
    </location>
</feature>
<comment type="caution">
    <text evidence="9">The sequence shown here is derived from an EMBL/GenBank/DDBJ whole genome shotgun (WGS) entry which is preliminary data.</text>
</comment>
<evidence type="ECO:0000256" key="5">
    <source>
        <dbReference type="ARBA" id="ARBA00022989"/>
    </source>
</evidence>
<dbReference type="NCBIfam" id="TIGR00786">
    <property type="entry name" value="dctM"/>
    <property type="match status" value="1"/>
</dbReference>
<keyword evidence="6 7" id="KW-0472">Membrane</keyword>
<reference evidence="9" key="1">
    <citation type="journal article" date="2023" name="Int. J. Syst. Evol. Microbiol.">
        <title>Sinisalibacter aestuarii sp. nov., isolated from estuarine sediment of the Arakawa River.</title>
        <authorList>
            <person name="Arafat S.T."/>
            <person name="Hirano S."/>
            <person name="Sato A."/>
            <person name="Takeuchi K."/>
            <person name="Yasuda T."/>
            <person name="Terahara T."/>
            <person name="Hamada M."/>
            <person name="Kobayashi T."/>
        </authorList>
    </citation>
    <scope>NUCLEOTIDE SEQUENCE</scope>
    <source>
        <strain evidence="9">B-399</strain>
    </source>
</reference>
<evidence type="ECO:0000256" key="4">
    <source>
        <dbReference type="ARBA" id="ARBA00022692"/>
    </source>
</evidence>
<dbReference type="Pfam" id="PF06808">
    <property type="entry name" value="DctM"/>
    <property type="match status" value="1"/>
</dbReference>
<feature type="domain" description="TRAP C4-dicarboxylate transport system permease DctM subunit" evidence="8">
    <location>
        <begin position="7"/>
        <end position="418"/>
    </location>
</feature>
<feature type="transmembrane region" description="Helical" evidence="7">
    <location>
        <begin position="359"/>
        <end position="389"/>
    </location>
</feature>
<feature type="transmembrane region" description="Helical" evidence="7">
    <location>
        <begin position="131"/>
        <end position="151"/>
    </location>
</feature>
<dbReference type="InterPro" id="IPR010656">
    <property type="entry name" value="DctM"/>
</dbReference>
<dbReference type="InterPro" id="IPR004681">
    <property type="entry name" value="TRAP_DctM"/>
</dbReference>
<comment type="subcellular location">
    <subcellularLocation>
        <location evidence="1 7">Cell inner membrane</location>
        <topology evidence="1 7">Multi-pass membrane protein</topology>
    </subcellularLocation>
</comment>
<feature type="transmembrane region" description="Helical" evidence="7">
    <location>
        <begin position="6"/>
        <end position="33"/>
    </location>
</feature>
<evidence type="ECO:0000256" key="1">
    <source>
        <dbReference type="ARBA" id="ARBA00004429"/>
    </source>
</evidence>
<dbReference type="PANTHER" id="PTHR33362">
    <property type="entry name" value="SIALIC ACID TRAP TRANSPORTER PERMEASE PROTEIN SIAT-RELATED"/>
    <property type="match status" value="1"/>
</dbReference>
<evidence type="ECO:0000259" key="8">
    <source>
        <dbReference type="Pfam" id="PF06808"/>
    </source>
</evidence>
<feature type="transmembrane region" description="Helical" evidence="7">
    <location>
        <begin position="401"/>
        <end position="426"/>
    </location>
</feature>
<evidence type="ECO:0000256" key="3">
    <source>
        <dbReference type="ARBA" id="ARBA00022519"/>
    </source>
</evidence>
<evidence type="ECO:0000313" key="10">
    <source>
        <dbReference type="Proteomes" id="UP001144205"/>
    </source>
</evidence>
<evidence type="ECO:0000256" key="2">
    <source>
        <dbReference type="ARBA" id="ARBA00022475"/>
    </source>
</evidence>
<feature type="transmembrane region" description="Helical" evidence="7">
    <location>
        <begin position="243"/>
        <end position="261"/>
    </location>
</feature>
<dbReference type="RefSeq" id="WP_281840975.1">
    <property type="nucleotide sequence ID" value="NZ_BROH01000001.1"/>
</dbReference>
<keyword evidence="5 7" id="KW-1133">Transmembrane helix</keyword>
<evidence type="ECO:0000256" key="7">
    <source>
        <dbReference type="RuleBase" id="RU369079"/>
    </source>
</evidence>
<accession>A0ABQ5LRL9</accession>
<feature type="transmembrane region" description="Helical" evidence="7">
    <location>
        <begin position="306"/>
        <end position="328"/>
    </location>
</feature>
<evidence type="ECO:0000256" key="6">
    <source>
        <dbReference type="ARBA" id="ARBA00023136"/>
    </source>
</evidence>
<keyword evidence="7" id="KW-0813">Transport</keyword>
<keyword evidence="3 7" id="KW-0997">Cell inner membrane</keyword>
<sequence>MSIVLVLIVFFGMILLGVPVAFSMLAISALYFATGPIPSFVELLPQKVFEGIDYIVLTAIPFFLLAGEIMNRSGMAERLMHFANLIVGRVRGGFAYVNVLASLLFSGLTGVAVGDIAALGKLEVEAMEKSGYPRAFAAAVTVSSSLVGPIIPPSGVIILYCAIMNTSVGGMFLAALIPGVLMAVADMLIIGVEARKRNFPVANVSRTWPDFVLSTKDATLALLMPVLLIGGIVGGIMTPTEAAAAAVVYALFVGTVIYRALSLRQLARIFISSGFDAARLLFMIGSALAMTWIFALENVSGLASDFFSTLDVSPIVLVICINILFLVLGMFMDAALALILFAPVIAPVAYAAGMGDLQFGIMVIVNVTIGLATPPIGNVLFAMCSVVSLKTSDLVRELLPFLALKFILLVLVGTVPALTTFIPSLLGFN</sequence>
<organism evidence="9 10">
    <name type="scientific">Sinisalibacter aestuarii</name>
    <dbReference type="NCBI Taxonomy" id="2949426"/>
    <lineage>
        <taxon>Bacteria</taxon>
        <taxon>Pseudomonadati</taxon>
        <taxon>Pseudomonadota</taxon>
        <taxon>Alphaproteobacteria</taxon>
        <taxon>Rhodobacterales</taxon>
        <taxon>Roseobacteraceae</taxon>
        <taxon>Sinisalibacter</taxon>
    </lineage>
</organism>
<keyword evidence="10" id="KW-1185">Reference proteome</keyword>
<keyword evidence="2" id="KW-1003">Cell membrane</keyword>
<feature type="transmembrane region" description="Helical" evidence="7">
    <location>
        <begin position="335"/>
        <end position="353"/>
    </location>
</feature>
<comment type="similarity">
    <text evidence="7">Belongs to the TRAP transporter large permease family.</text>
</comment>
<evidence type="ECO:0000313" key="9">
    <source>
        <dbReference type="EMBL" id="GKY87040.1"/>
    </source>
</evidence>
<keyword evidence="4 7" id="KW-0812">Transmembrane</keyword>